<feature type="transmembrane region" description="Helical" evidence="1">
    <location>
        <begin position="64"/>
        <end position="86"/>
    </location>
</feature>
<organism evidence="2 3">
    <name type="scientific">Alkalihalobacillus trypoxylicola</name>
    <dbReference type="NCBI Taxonomy" id="519424"/>
    <lineage>
        <taxon>Bacteria</taxon>
        <taxon>Bacillati</taxon>
        <taxon>Bacillota</taxon>
        <taxon>Bacilli</taxon>
        <taxon>Bacillales</taxon>
        <taxon>Bacillaceae</taxon>
        <taxon>Alkalihalobacillus</taxon>
    </lineage>
</organism>
<keyword evidence="1" id="KW-0812">Transmembrane</keyword>
<dbReference type="AlphaFoldDB" id="A0A162DNQ9"/>
<evidence type="ECO:0000256" key="1">
    <source>
        <dbReference type="SAM" id="Phobius"/>
    </source>
</evidence>
<keyword evidence="3" id="KW-1185">Reference proteome</keyword>
<keyword evidence="1" id="KW-1133">Transmembrane helix</keyword>
<sequence length="88" mass="9910">MPQKEKVINPVQKELFEIKNDMKSLEKDIKNLQLISIRHDEQISVINRTLDSIADDTQWIKRTILTAIIGATCTGIIGGAIALIYANF</sequence>
<dbReference type="OrthoDB" id="2943262at2"/>
<keyword evidence="1" id="KW-0472">Membrane</keyword>
<reference evidence="2" key="1">
    <citation type="submission" date="2016-02" db="EMBL/GenBank/DDBJ databases">
        <title>Genome sequence of Bacillus trypoxylicola KCTC 13244(T).</title>
        <authorList>
            <person name="Jeong H."/>
            <person name="Park S.-H."/>
            <person name="Choi S.-K."/>
        </authorList>
    </citation>
    <scope>NUCLEOTIDE SEQUENCE [LARGE SCALE GENOMIC DNA]</scope>
    <source>
        <strain evidence="2">KCTC 13244</strain>
    </source>
</reference>
<gene>
    <name evidence="2" type="ORF">AZF04_19825</name>
</gene>
<dbReference type="RefSeq" id="WP_045483836.1">
    <property type="nucleotide sequence ID" value="NZ_LTAO01000020.1"/>
</dbReference>
<name>A0A162DNQ9_9BACI</name>
<accession>A0A162DNQ9</accession>
<dbReference type="InterPro" id="IPR019715">
    <property type="entry name" value="Haemolysin_XhlA"/>
</dbReference>
<evidence type="ECO:0000313" key="2">
    <source>
        <dbReference type="EMBL" id="KYG30415.1"/>
    </source>
</evidence>
<proteinExistence type="predicted"/>
<dbReference type="Proteomes" id="UP000075806">
    <property type="component" value="Unassembled WGS sequence"/>
</dbReference>
<dbReference type="Pfam" id="PF10779">
    <property type="entry name" value="XhlA"/>
    <property type="match status" value="1"/>
</dbReference>
<evidence type="ECO:0008006" key="4">
    <source>
        <dbReference type="Google" id="ProtNLM"/>
    </source>
</evidence>
<dbReference type="STRING" id="519424.AZF04_19825"/>
<protein>
    <recommendedName>
        <fullName evidence="4">Protein xhlA</fullName>
    </recommendedName>
</protein>
<dbReference type="EMBL" id="LTAO01000020">
    <property type="protein sequence ID" value="KYG30415.1"/>
    <property type="molecule type" value="Genomic_DNA"/>
</dbReference>
<evidence type="ECO:0000313" key="3">
    <source>
        <dbReference type="Proteomes" id="UP000075806"/>
    </source>
</evidence>
<comment type="caution">
    <text evidence="2">The sequence shown here is derived from an EMBL/GenBank/DDBJ whole genome shotgun (WGS) entry which is preliminary data.</text>
</comment>